<evidence type="ECO:0000313" key="1">
    <source>
        <dbReference type="EMBL" id="VDM46245.1"/>
    </source>
</evidence>
<dbReference type="WBParaSite" id="TCNE_0001492401-mRNA-1">
    <property type="protein sequence ID" value="TCNE_0001492401-mRNA-1"/>
    <property type="gene ID" value="TCNE_0001492401"/>
</dbReference>
<dbReference type="AlphaFoldDB" id="A0A183V2F4"/>
<evidence type="ECO:0000313" key="2">
    <source>
        <dbReference type="Proteomes" id="UP000050794"/>
    </source>
</evidence>
<name>A0A183V2F4_TOXCA</name>
<gene>
    <name evidence="1" type="ORF">TCNE_LOCUS14924</name>
</gene>
<protein>
    <submittedName>
        <fullName evidence="1 3">Uncharacterized protein</fullName>
    </submittedName>
</protein>
<reference evidence="3" key="1">
    <citation type="submission" date="2016-06" db="UniProtKB">
        <authorList>
            <consortium name="WormBaseParasite"/>
        </authorList>
    </citation>
    <scope>IDENTIFICATION</scope>
</reference>
<dbReference type="Proteomes" id="UP000050794">
    <property type="component" value="Unassembled WGS sequence"/>
</dbReference>
<keyword evidence="2" id="KW-1185">Reference proteome</keyword>
<organism evidence="2 3">
    <name type="scientific">Toxocara canis</name>
    <name type="common">Canine roundworm</name>
    <dbReference type="NCBI Taxonomy" id="6265"/>
    <lineage>
        <taxon>Eukaryota</taxon>
        <taxon>Metazoa</taxon>
        <taxon>Ecdysozoa</taxon>
        <taxon>Nematoda</taxon>
        <taxon>Chromadorea</taxon>
        <taxon>Rhabditida</taxon>
        <taxon>Spirurina</taxon>
        <taxon>Ascaridomorpha</taxon>
        <taxon>Ascaridoidea</taxon>
        <taxon>Toxocaridae</taxon>
        <taxon>Toxocara</taxon>
    </lineage>
</organism>
<proteinExistence type="predicted"/>
<sequence length="103" mass="12182">MSCLLKVFHKEFRSSSQTFKIFTQLTLPVRQLLAADLFPPRVNYVQKSGPMAVYGTVRPISGLQSRQLDRPGFRRQRLWLLRWCGVFRWDDSSRRDWSADVMF</sequence>
<evidence type="ECO:0000313" key="3">
    <source>
        <dbReference type="WBParaSite" id="TCNE_0001492401-mRNA-1"/>
    </source>
</evidence>
<accession>A0A183V2F4</accession>
<dbReference type="EMBL" id="UYWY01022529">
    <property type="protein sequence ID" value="VDM46245.1"/>
    <property type="molecule type" value="Genomic_DNA"/>
</dbReference>
<reference evidence="1 2" key="2">
    <citation type="submission" date="2018-11" db="EMBL/GenBank/DDBJ databases">
        <authorList>
            <consortium name="Pathogen Informatics"/>
        </authorList>
    </citation>
    <scope>NUCLEOTIDE SEQUENCE [LARGE SCALE GENOMIC DNA]</scope>
</reference>